<feature type="compositionally biased region" description="Acidic residues" evidence="1">
    <location>
        <begin position="511"/>
        <end position="532"/>
    </location>
</feature>
<dbReference type="STRING" id="1447875.A0A2B7WLR9"/>
<name>A0A2B7WLR9_9EURO</name>
<dbReference type="EMBL" id="PDNB01000245">
    <property type="protein sequence ID" value="PGG97546.1"/>
    <property type="molecule type" value="Genomic_DNA"/>
</dbReference>
<reference evidence="2 3" key="1">
    <citation type="submission" date="2017-10" db="EMBL/GenBank/DDBJ databases">
        <title>Comparative genomics in systemic dimorphic fungi from Ajellomycetaceae.</title>
        <authorList>
            <person name="Munoz J.F."/>
            <person name="Mcewen J.G."/>
            <person name="Clay O.K."/>
            <person name="Cuomo C.A."/>
        </authorList>
    </citation>
    <scope>NUCLEOTIDE SEQUENCE [LARGE SCALE GENOMIC DNA]</scope>
    <source>
        <strain evidence="2 3">UAMH5409</strain>
    </source>
</reference>
<feature type="compositionally biased region" description="Acidic residues" evidence="1">
    <location>
        <begin position="449"/>
        <end position="459"/>
    </location>
</feature>
<feature type="compositionally biased region" description="Basic and acidic residues" evidence="1">
    <location>
        <begin position="228"/>
        <end position="291"/>
    </location>
</feature>
<comment type="caution">
    <text evidence="2">The sequence shown here is derived from an EMBL/GenBank/DDBJ whole genome shotgun (WGS) entry which is preliminary data.</text>
</comment>
<gene>
    <name evidence="2" type="ORF">AJ79_09161</name>
</gene>
<dbReference type="OrthoDB" id="3595585at2759"/>
<feature type="compositionally biased region" description="Basic and acidic residues" evidence="1">
    <location>
        <begin position="589"/>
        <end position="600"/>
    </location>
</feature>
<feature type="region of interest" description="Disordered" evidence="1">
    <location>
        <begin position="70"/>
        <end position="201"/>
    </location>
</feature>
<feature type="region of interest" description="Disordered" evidence="1">
    <location>
        <begin position="449"/>
        <end position="567"/>
    </location>
</feature>
<feature type="compositionally biased region" description="Polar residues" evidence="1">
    <location>
        <begin position="383"/>
        <end position="395"/>
    </location>
</feature>
<organism evidence="2 3">
    <name type="scientific">Helicocarpus griseus UAMH5409</name>
    <dbReference type="NCBI Taxonomy" id="1447875"/>
    <lineage>
        <taxon>Eukaryota</taxon>
        <taxon>Fungi</taxon>
        <taxon>Dikarya</taxon>
        <taxon>Ascomycota</taxon>
        <taxon>Pezizomycotina</taxon>
        <taxon>Eurotiomycetes</taxon>
        <taxon>Eurotiomycetidae</taxon>
        <taxon>Onygenales</taxon>
        <taxon>Ajellomycetaceae</taxon>
        <taxon>Helicocarpus</taxon>
    </lineage>
</organism>
<proteinExistence type="predicted"/>
<feature type="compositionally biased region" description="Basic and acidic residues" evidence="1">
    <location>
        <begin position="143"/>
        <end position="162"/>
    </location>
</feature>
<evidence type="ECO:0000313" key="3">
    <source>
        <dbReference type="Proteomes" id="UP000223968"/>
    </source>
</evidence>
<feature type="compositionally biased region" description="Basic and acidic residues" evidence="1">
    <location>
        <begin position="175"/>
        <end position="186"/>
    </location>
</feature>
<evidence type="ECO:0008006" key="4">
    <source>
        <dbReference type="Google" id="ProtNLM"/>
    </source>
</evidence>
<feature type="compositionally biased region" description="Low complexity" evidence="1">
    <location>
        <begin position="396"/>
        <end position="409"/>
    </location>
</feature>
<sequence>MTGANTTRLHISPLTPELLQSILPPSAREAATDISFHEVQTFPENSYGFVNLPKMEAEKITKKLNGSILKGKKLKIQEARPSKRPLPDNGTPSESTESKPEKASKKRKSTDNVVDGYELPPERHVKRGWTEPASQNKRSRKSDKKEEKRKSQRSKYTEKSECLFRASVPPNRADSVTEKKKYSEKEKKKKNKKDGDVVVHEFENSTTIPSFLRTGENPPEEALASEFVEGKGWVDRVGKIKEPPPPEKPATTEKAKAKQALKDSQKAKEDKGSSEGVTEKGVAHPSATKELDSDETSSSGSSLDSSSDDDLASSTSGSSSDGEDDSASSSASDGDKDTEKPKKSKTEKHTPQTSTANDSSTSSSDEDDKNSKNPKPQDRTAKPTASTTTIEPSSVATPKQTTTANQTTTLESPSTIEIHPLEALFKRRDSNTSKPPLEIKTQFSFFGAGDDDIEEEDEPLTGHVHNNTEPLTPFTKQDYQSRVVRSAAPTPDTALPRKTKFWENDRNGEDDRMDVDENDDYHYGDEDEDEDGGWGMSTTTPSKRAASAGDGKSKKEVKEGVTGESDFAKWFWENRGDNNRAWKRRRREAAKEKRQRENRSKGIRGK</sequence>
<dbReference type="AlphaFoldDB" id="A0A2B7WLR9"/>
<feature type="region of interest" description="Disordered" evidence="1">
    <location>
        <begin position="583"/>
        <end position="606"/>
    </location>
</feature>
<feature type="compositionally biased region" description="Basic and acidic residues" evidence="1">
    <location>
        <begin position="551"/>
        <end position="561"/>
    </location>
</feature>
<feature type="compositionally biased region" description="Basic and acidic residues" evidence="1">
    <location>
        <begin position="500"/>
        <end position="510"/>
    </location>
</feature>
<evidence type="ECO:0000256" key="1">
    <source>
        <dbReference type="SAM" id="MobiDB-lite"/>
    </source>
</evidence>
<evidence type="ECO:0000313" key="2">
    <source>
        <dbReference type="EMBL" id="PGG97546.1"/>
    </source>
</evidence>
<feature type="compositionally biased region" description="Low complexity" evidence="1">
    <location>
        <begin position="296"/>
        <end position="305"/>
    </location>
</feature>
<feature type="region of interest" description="Disordered" evidence="1">
    <location>
        <begin position="227"/>
        <end position="416"/>
    </location>
</feature>
<accession>A0A2B7WLR9</accession>
<feature type="compositionally biased region" description="Basic and acidic residues" evidence="1">
    <location>
        <begin position="369"/>
        <end position="381"/>
    </location>
</feature>
<keyword evidence="3" id="KW-1185">Reference proteome</keyword>
<protein>
    <recommendedName>
        <fullName evidence="4">RRM domain-containing protein</fullName>
    </recommendedName>
</protein>
<feature type="compositionally biased region" description="Polar residues" evidence="1">
    <location>
        <begin position="464"/>
        <end position="480"/>
    </location>
</feature>
<dbReference type="Proteomes" id="UP000223968">
    <property type="component" value="Unassembled WGS sequence"/>
</dbReference>
<feature type="compositionally biased region" description="Low complexity" evidence="1">
    <location>
        <begin position="353"/>
        <end position="363"/>
    </location>
</feature>